<keyword evidence="4" id="KW-1185">Reference proteome</keyword>
<evidence type="ECO:0000256" key="2">
    <source>
        <dbReference type="SAM" id="MobiDB-lite"/>
    </source>
</evidence>
<dbReference type="Proteomes" id="UP000019763">
    <property type="component" value="Unassembled WGS sequence"/>
</dbReference>
<gene>
    <name evidence="3" type="ORF">GNI_031740</name>
</gene>
<feature type="region of interest" description="Disordered" evidence="2">
    <location>
        <begin position="41"/>
        <end position="60"/>
    </location>
</feature>
<comment type="caution">
    <text evidence="3">The sequence shown here is derived from an EMBL/GenBank/DDBJ whole genome shotgun (WGS) entry which is preliminary data.</text>
</comment>
<feature type="coiled-coil region" evidence="1">
    <location>
        <begin position="137"/>
        <end position="164"/>
    </location>
</feature>
<proteinExistence type="predicted"/>
<organism evidence="3 4">
    <name type="scientific">Gregarina niphandrodes</name>
    <name type="common">Septate eugregarine</name>
    <dbReference type="NCBI Taxonomy" id="110365"/>
    <lineage>
        <taxon>Eukaryota</taxon>
        <taxon>Sar</taxon>
        <taxon>Alveolata</taxon>
        <taxon>Apicomplexa</taxon>
        <taxon>Conoidasida</taxon>
        <taxon>Gregarinasina</taxon>
        <taxon>Eugregarinorida</taxon>
        <taxon>Gregarinidae</taxon>
        <taxon>Gregarina</taxon>
    </lineage>
</organism>
<dbReference type="AlphaFoldDB" id="A0A023BAX0"/>
<reference evidence="3" key="1">
    <citation type="submission" date="2013-12" db="EMBL/GenBank/DDBJ databases">
        <authorList>
            <person name="Omoto C.K."/>
            <person name="Sibley D."/>
            <person name="Venepally P."/>
            <person name="Hadjithomas M."/>
            <person name="Karamycheva S."/>
            <person name="Brunk B."/>
            <person name="Roos D."/>
            <person name="Caler E."/>
            <person name="Lorenzi H."/>
        </authorList>
    </citation>
    <scope>NUCLEOTIDE SEQUENCE</scope>
</reference>
<keyword evidence="1" id="KW-0175">Coiled coil</keyword>
<accession>A0A023BAX0</accession>
<evidence type="ECO:0000313" key="3">
    <source>
        <dbReference type="EMBL" id="EZG78855.1"/>
    </source>
</evidence>
<evidence type="ECO:0000313" key="4">
    <source>
        <dbReference type="Proteomes" id="UP000019763"/>
    </source>
</evidence>
<dbReference type="RefSeq" id="XP_011129181.1">
    <property type="nucleotide sequence ID" value="XM_011130879.1"/>
</dbReference>
<protein>
    <submittedName>
        <fullName evidence="3">Uncharacterized protein</fullName>
    </submittedName>
</protein>
<dbReference type="GeneID" id="22911301"/>
<dbReference type="EMBL" id="AFNH02000241">
    <property type="protein sequence ID" value="EZG78855.1"/>
    <property type="molecule type" value="Genomic_DNA"/>
</dbReference>
<evidence type="ECO:0000256" key="1">
    <source>
        <dbReference type="SAM" id="Coils"/>
    </source>
</evidence>
<sequence length="182" mass="19445">MDMDETGVARAVFLPGVGETRDGGESGVQLEDLVPVDLAPVHFPPENQAPEDQVPGKHPDAGLRSKAVLDVCEKTTLADTSTGDGGSPALKPDLGHLGLVDAPIYVVPEPRRRGAFPSEAAPDRVEADTGRKRSVVCSEMHQAADVLVERMQSLEEQISLFEDTAGPLQQTQHVLTPAFYDP</sequence>
<dbReference type="VEuPathDB" id="CryptoDB:GNI_031740"/>
<name>A0A023BAX0_GRENI</name>